<dbReference type="PROSITE" id="PS00486">
    <property type="entry name" value="DNA_MISMATCH_REPAIR_2"/>
    <property type="match status" value="1"/>
</dbReference>
<dbReference type="InterPro" id="IPR036187">
    <property type="entry name" value="DNA_mismatch_repair_MutS_sf"/>
</dbReference>
<dbReference type="InterPro" id="IPR027417">
    <property type="entry name" value="P-loop_NTPase"/>
</dbReference>
<dbReference type="RefSeq" id="WP_150885707.1">
    <property type="nucleotide sequence ID" value="NZ_CP032452.1"/>
</dbReference>
<dbReference type="Proteomes" id="UP000326961">
    <property type="component" value="Chromosome"/>
</dbReference>
<evidence type="ECO:0000256" key="3">
    <source>
        <dbReference type="ARBA" id="ARBA00022741"/>
    </source>
</evidence>
<dbReference type="SUPFAM" id="SSF48334">
    <property type="entry name" value="DNA repair protein MutS, domain III"/>
    <property type="match status" value="1"/>
</dbReference>
<keyword evidence="6" id="KW-0694">RNA-binding</keyword>
<gene>
    <name evidence="9" type="ORF">D4A35_02520</name>
</gene>
<dbReference type="GO" id="GO:0030983">
    <property type="term" value="F:mismatched DNA binding"/>
    <property type="evidence" value="ECO:0007669"/>
    <property type="project" value="InterPro"/>
</dbReference>
<dbReference type="GO" id="GO:0045910">
    <property type="term" value="P:negative regulation of DNA recombination"/>
    <property type="evidence" value="ECO:0007669"/>
    <property type="project" value="InterPro"/>
</dbReference>
<evidence type="ECO:0000256" key="7">
    <source>
        <dbReference type="ARBA" id="ARBA00023125"/>
    </source>
</evidence>
<dbReference type="PANTHER" id="PTHR48466:SF2">
    <property type="entry name" value="OS10G0509000 PROTEIN"/>
    <property type="match status" value="1"/>
</dbReference>
<keyword evidence="7" id="KW-0238">DNA-binding</keyword>
<dbReference type="GO" id="GO:0019843">
    <property type="term" value="F:rRNA binding"/>
    <property type="evidence" value="ECO:0007669"/>
    <property type="project" value="UniProtKB-KW"/>
</dbReference>
<dbReference type="GO" id="GO:0006298">
    <property type="term" value="P:mismatch repair"/>
    <property type="evidence" value="ECO:0007669"/>
    <property type="project" value="InterPro"/>
</dbReference>
<dbReference type="SMART" id="SM00533">
    <property type="entry name" value="MUTSd"/>
    <property type="match status" value="1"/>
</dbReference>
<dbReference type="NCBIfam" id="TIGR01069">
    <property type="entry name" value="mutS2"/>
    <property type="match status" value="1"/>
</dbReference>
<dbReference type="InterPro" id="IPR007696">
    <property type="entry name" value="DNA_mismatch_repair_MutS_core"/>
</dbReference>
<sequence length="634" mass="72436">MNKMTLEKLQLNEFKEMVKVHCVSSLGKDLIDKLSPSKNLSVVKRRLNENKEAKNVLLNSNHIPLEGLFNIYSTIEKVEKGMVLDPLELIKVEDFLRGCKKIKQFMNEKEFYGPTLSSYSLNIAECDFIENEINYSIKGNKVDSNSSKELKKIRRNIEVCEDKIKERLNKFLTSSSNKRYIQEFIISKRNDRYVIPIKSSYKNEVDGTILDSSSKGTTVFIEPNNVSKFSLELIRLRAEESIEEYKILSYLTELIFEKLAEIKLNVEIIGEYDMVFAKAKYSLNNKCVTPLVNNKGYIKIIKGKHPLLKGRVVPLDFEIGKAYRSLIITGPNAGGKTLSLKTVGLLTLIAQCGFDISAEGDTEISVFENIFVDIGDNQSIENALSTFSSHIKNIAEIMNSSNKSTLVLFDEIGSGTEPNEGASLAIAILEEFYHMGCILVASTHYGEIKNFADMHPEFENAGMLFDKETLEPLYKLVIGKSEDSNALFISKKMGIRDKVLSRAELYINKKQYNLELVKKSKIEQKDEVEETYIIKNDYSIGDKVFLLEQDDYAIIHKEADKFNNVEVLYNDEFIKMNIKKIKLYLKASQLYPDGYDINSLFTSYENRKLEKDIKRGSKKALKNIQKEIKNNKLK</sequence>
<dbReference type="Gene3D" id="3.40.50.300">
    <property type="entry name" value="P-loop containing nucleotide triphosphate hydrolases"/>
    <property type="match status" value="1"/>
</dbReference>
<dbReference type="GO" id="GO:0016887">
    <property type="term" value="F:ATP hydrolysis activity"/>
    <property type="evidence" value="ECO:0007669"/>
    <property type="project" value="InterPro"/>
</dbReference>
<protein>
    <submittedName>
        <fullName evidence="9">Endonuclease MutS2</fullName>
    </submittedName>
</protein>
<organism evidence="9 10">
    <name type="scientific">Paraclostridium bifermentans</name>
    <name type="common">Clostridium bifermentans</name>
    <dbReference type="NCBI Taxonomy" id="1490"/>
    <lineage>
        <taxon>Bacteria</taxon>
        <taxon>Bacillati</taxon>
        <taxon>Bacillota</taxon>
        <taxon>Clostridia</taxon>
        <taxon>Peptostreptococcales</taxon>
        <taxon>Peptostreptococcaceae</taxon>
        <taxon>Paraclostridium</taxon>
    </lineage>
</organism>
<keyword evidence="3" id="KW-0547">Nucleotide-binding</keyword>
<evidence type="ECO:0000256" key="4">
    <source>
        <dbReference type="ARBA" id="ARBA00022801"/>
    </source>
</evidence>
<keyword evidence="2" id="KW-0699">rRNA-binding</keyword>
<dbReference type="AlphaFoldDB" id="A0A5P3XBY4"/>
<proteinExistence type="predicted"/>
<dbReference type="PANTHER" id="PTHR48466">
    <property type="entry name" value="OS10G0509000 PROTEIN-RELATED"/>
    <property type="match status" value="1"/>
</dbReference>
<keyword evidence="5" id="KW-0067">ATP-binding</keyword>
<keyword evidence="4" id="KW-0378">Hydrolase</keyword>
<dbReference type="InterPro" id="IPR000432">
    <property type="entry name" value="DNA_mismatch_repair_MutS_C"/>
</dbReference>
<evidence type="ECO:0000313" key="10">
    <source>
        <dbReference type="Proteomes" id="UP000326961"/>
    </source>
</evidence>
<accession>A0A5P3XBY4</accession>
<dbReference type="Pfam" id="PF00488">
    <property type="entry name" value="MutS_V"/>
    <property type="match status" value="1"/>
</dbReference>
<evidence type="ECO:0000256" key="6">
    <source>
        <dbReference type="ARBA" id="ARBA00022884"/>
    </source>
</evidence>
<dbReference type="InterPro" id="IPR045076">
    <property type="entry name" value="MutS"/>
</dbReference>
<evidence type="ECO:0000256" key="2">
    <source>
        <dbReference type="ARBA" id="ARBA00022730"/>
    </source>
</evidence>
<dbReference type="GO" id="GO:0005524">
    <property type="term" value="F:ATP binding"/>
    <property type="evidence" value="ECO:0007669"/>
    <property type="project" value="UniProtKB-KW"/>
</dbReference>
<evidence type="ECO:0000259" key="8">
    <source>
        <dbReference type="PROSITE" id="PS00486"/>
    </source>
</evidence>
<dbReference type="InterPro" id="IPR005747">
    <property type="entry name" value="MutS2"/>
</dbReference>
<feature type="domain" description="DNA mismatch repair proteins mutS family" evidence="8">
    <location>
        <begin position="405"/>
        <end position="421"/>
    </location>
</feature>
<dbReference type="GO" id="GO:0004519">
    <property type="term" value="F:endonuclease activity"/>
    <property type="evidence" value="ECO:0007669"/>
    <property type="project" value="UniProtKB-KW"/>
</dbReference>
<reference evidence="9 10" key="1">
    <citation type="submission" date="2018-09" db="EMBL/GenBank/DDBJ databases">
        <title>A clostridial neurotoxin that targets Anopheles mosquitoes.</title>
        <authorList>
            <person name="Contreras E."/>
            <person name="Masuyer G."/>
            <person name="Qureshi N."/>
            <person name="Chawla S."/>
            <person name="Lim H.L."/>
            <person name="Chen J."/>
            <person name="Stenmark P."/>
            <person name="Gill S."/>
        </authorList>
    </citation>
    <scope>NUCLEOTIDE SEQUENCE [LARGE SCALE GENOMIC DNA]</scope>
    <source>
        <strain evidence="9 10">Cbm</strain>
    </source>
</reference>
<dbReference type="EMBL" id="CP032452">
    <property type="protein sequence ID" value="QEZ67860.1"/>
    <property type="molecule type" value="Genomic_DNA"/>
</dbReference>
<dbReference type="GO" id="GO:0140664">
    <property type="term" value="F:ATP-dependent DNA damage sensor activity"/>
    <property type="evidence" value="ECO:0007669"/>
    <property type="project" value="InterPro"/>
</dbReference>
<evidence type="ECO:0000256" key="5">
    <source>
        <dbReference type="ARBA" id="ARBA00022840"/>
    </source>
</evidence>
<dbReference type="SUPFAM" id="SSF52540">
    <property type="entry name" value="P-loop containing nucleoside triphosphate hydrolases"/>
    <property type="match status" value="1"/>
</dbReference>
<evidence type="ECO:0000313" key="9">
    <source>
        <dbReference type="EMBL" id="QEZ67860.1"/>
    </source>
</evidence>
<keyword evidence="9" id="KW-0255">Endonuclease</keyword>
<dbReference type="PIRSF" id="PIRSF005814">
    <property type="entry name" value="MutS_YshD"/>
    <property type="match status" value="1"/>
</dbReference>
<dbReference type="SMART" id="SM00534">
    <property type="entry name" value="MUTSac"/>
    <property type="match status" value="1"/>
</dbReference>
<name>A0A5P3XBY4_PARBF</name>
<evidence type="ECO:0000256" key="1">
    <source>
        <dbReference type="ARBA" id="ARBA00022722"/>
    </source>
</evidence>
<keyword evidence="1" id="KW-0540">Nuclease</keyword>
<dbReference type="FunFam" id="3.40.50.300:FF:000830">
    <property type="entry name" value="Endonuclease MutS2"/>
    <property type="match status" value="1"/>
</dbReference>